<dbReference type="Proteomes" id="UP000243975">
    <property type="component" value="Unassembled WGS sequence"/>
</dbReference>
<dbReference type="Gramene" id="KVH92016">
    <property type="protein sequence ID" value="KVH92016"/>
    <property type="gene ID" value="Ccrd_005954"/>
</dbReference>
<sequence>MGLFDENMVIEPLSMAFDLVLIENQIPFFVLQDTFECTCSRFKPEVASLNELIILGLVPALAFFLPEVNIKDINVNVCTTHIRILGFIHNCCRPPDDVEKDWSSDSETYYSAVELDRAGVNFKPHHQPQDRQWPMDIQLELPRFSWCRPWAKPILRMPLLGIHNFTELVFRNLIAYEQLSPGSVRHYVTSWMY</sequence>
<keyword evidence="2" id="KW-1185">Reference proteome</keyword>
<gene>
    <name evidence="1" type="ORF">Ccrd_005954</name>
</gene>
<dbReference type="OMA" id="VCTTHIR"/>
<dbReference type="PANTHER" id="PTHR31170:SF25">
    <property type="entry name" value="BNAA09G04570D PROTEIN"/>
    <property type="match status" value="1"/>
</dbReference>
<comment type="caution">
    <text evidence="1">The sequence shown here is derived from an EMBL/GenBank/DDBJ whole genome shotgun (WGS) entry which is preliminary data.</text>
</comment>
<name>A0A103XJQ8_CYNCS</name>
<protein>
    <submittedName>
        <fullName evidence="1">Uncharacterized protein</fullName>
    </submittedName>
</protein>
<dbReference type="PANTHER" id="PTHR31170">
    <property type="entry name" value="BNAC04G53230D PROTEIN"/>
    <property type="match status" value="1"/>
</dbReference>
<dbReference type="EMBL" id="LEKV01004879">
    <property type="protein sequence ID" value="KVH92016.1"/>
    <property type="molecule type" value="Genomic_DNA"/>
</dbReference>
<reference evidence="1 2" key="1">
    <citation type="journal article" date="2016" name="Sci. Rep.">
        <title>The genome sequence of the outbreeding globe artichoke constructed de novo incorporating a phase-aware low-pass sequencing strategy of F1 progeny.</title>
        <authorList>
            <person name="Scaglione D."/>
            <person name="Reyes-Chin-Wo S."/>
            <person name="Acquadro A."/>
            <person name="Froenicke L."/>
            <person name="Portis E."/>
            <person name="Beitel C."/>
            <person name="Tirone M."/>
            <person name="Mauro R."/>
            <person name="Lo Monaco A."/>
            <person name="Mauromicale G."/>
            <person name="Faccioli P."/>
            <person name="Cattivelli L."/>
            <person name="Rieseberg L."/>
            <person name="Michelmore R."/>
            <person name="Lanteri S."/>
        </authorList>
    </citation>
    <scope>NUCLEOTIDE SEQUENCE [LARGE SCALE GENOMIC DNA]</scope>
    <source>
        <strain evidence="1">2C</strain>
    </source>
</reference>
<evidence type="ECO:0000313" key="1">
    <source>
        <dbReference type="EMBL" id="KVH92016.1"/>
    </source>
</evidence>
<proteinExistence type="predicted"/>
<dbReference type="Pfam" id="PF03140">
    <property type="entry name" value="DUF247"/>
    <property type="match status" value="1"/>
</dbReference>
<organism evidence="1 2">
    <name type="scientific">Cynara cardunculus var. scolymus</name>
    <name type="common">Globe artichoke</name>
    <name type="synonym">Cynara scolymus</name>
    <dbReference type="NCBI Taxonomy" id="59895"/>
    <lineage>
        <taxon>Eukaryota</taxon>
        <taxon>Viridiplantae</taxon>
        <taxon>Streptophyta</taxon>
        <taxon>Embryophyta</taxon>
        <taxon>Tracheophyta</taxon>
        <taxon>Spermatophyta</taxon>
        <taxon>Magnoliopsida</taxon>
        <taxon>eudicotyledons</taxon>
        <taxon>Gunneridae</taxon>
        <taxon>Pentapetalae</taxon>
        <taxon>asterids</taxon>
        <taxon>campanulids</taxon>
        <taxon>Asterales</taxon>
        <taxon>Asteraceae</taxon>
        <taxon>Carduoideae</taxon>
        <taxon>Cardueae</taxon>
        <taxon>Carduinae</taxon>
        <taxon>Cynara</taxon>
    </lineage>
</organism>
<dbReference type="InterPro" id="IPR004158">
    <property type="entry name" value="DUF247_pln"/>
</dbReference>
<accession>A0A103XJQ8</accession>
<dbReference type="AlphaFoldDB" id="A0A103XJQ8"/>
<evidence type="ECO:0000313" key="2">
    <source>
        <dbReference type="Proteomes" id="UP000243975"/>
    </source>
</evidence>